<proteinExistence type="predicted"/>
<accession>A0A6J5MC82</accession>
<gene>
    <name evidence="1" type="ORF">UFOVP436_48</name>
    <name evidence="2" type="ORF">UFOVP784_48</name>
</gene>
<organism evidence="1">
    <name type="scientific">uncultured Caudovirales phage</name>
    <dbReference type="NCBI Taxonomy" id="2100421"/>
    <lineage>
        <taxon>Viruses</taxon>
        <taxon>Duplodnaviria</taxon>
        <taxon>Heunggongvirae</taxon>
        <taxon>Uroviricota</taxon>
        <taxon>Caudoviricetes</taxon>
        <taxon>Peduoviridae</taxon>
        <taxon>Maltschvirus</taxon>
        <taxon>Maltschvirus maltsch</taxon>
    </lineage>
</organism>
<name>A0A6J5MC82_9CAUD</name>
<dbReference type="EMBL" id="LR796418">
    <property type="protein sequence ID" value="CAB4142913.1"/>
    <property type="molecule type" value="Genomic_DNA"/>
</dbReference>
<sequence>METTMPNNLVICSDKFLRTKAPWRIDDSLMGQLKHDHVVATFDSSLYRGDYDKLRKDIAKPIKKIINLYDFEHIVFIGIGDDCQLANSLYVSSGIELDTVVLVNNPFDTKLYNSIFAHCAIYNLYTRPELSNRYYEGAEANQYIKTRIPAHMSNRVALEISGLLMYDRYCVDYFTPVESQLVELN</sequence>
<evidence type="ECO:0000313" key="2">
    <source>
        <dbReference type="EMBL" id="CAB4162472.1"/>
    </source>
</evidence>
<protein>
    <submittedName>
        <fullName evidence="1">Uncharacterized protein</fullName>
    </submittedName>
</protein>
<dbReference type="EMBL" id="LR796737">
    <property type="protein sequence ID" value="CAB4162472.1"/>
    <property type="molecule type" value="Genomic_DNA"/>
</dbReference>
<reference evidence="1" key="1">
    <citation type="submission" date="2020-04" db="EMBL/GenBank/DDBJ databases">
        <authorList>
            <person name="Chiriac C."/>
            <person name="Salcher M."/>
            <person name="Ghai R."/>
            <person name="Kavagutti S V."/>
        </authorList>
    </citation>
    <scope>NUCLEOTIDE SEQUENCE</scope>
</reference>
<evidence type="ECO:0000313" key="1">
    <source>
        <dbReference type="EMBL" id="CAB4142913.1"/>
    </source>
</evidence>